<dbReference type="CDD" id="cd23810">
    <property type="entry name" value="UBCc_BIRC6"/>
    <property type="match status" value="1"/>
</dbReference>
<evidence type="ECO:0000256" key="3">
    <source>
        <dbReference type="SAM" id="MobiDB-lite"/>
    </source>
</evidence>
<dbReference type="GO" id="GO:0043066">
    <property type="term" value="P:negative regulation of apoptotic process"/>
    <property type="evidence" value="ECO:0007669"/>
    <property type="project" value="TreeGrafter"/>
</dbReference>
<reference evidence="5" key="1">
    <citation type="submission" date="2015-10" db="EMBL/GenBank/DDBJ databases">
        <authorList>
            <person name="Regsiter A."/>
            <person name="william w."/>
        </authorList>
    </citation>
    <scope>NUCLEOTIDE SEQUENCE</scope>
    <source>
        <strain evidence="5">Montdore</strain>
    </source>
</reference>
<dbReference type="PANTHER" id="PTHR46116">
    <property type="entry name" value="(E3-INDEPENDENT) E2 UBIQUITIN-CONJUGATING ENZYME"/>
    <property type="match status" value="1"/>
</dbReference>
<dbReference type="PROSITE" id="PS50127">
    <property type="entry name" value="UBC_2"/>
    <property type="match status" value="1"/>
</dbReference>
<name>A0A292Q614_9PEZI</name>
<proteinExistence type="predicted"/>
<feature type="compositionally biased region" description="Basic and acidic residues" evidence="3">
    <location>
        <begin position="234"/>
        <end position="251"/>
    </location>
</feature>
<dbReference type="SUPFAM" id="SSF54495">
    <property type="entry name" value="UBC-like"/>
    <property type="match status" value="1"/>
</dbReference>
<dbReference type="PANTHER" id="PTHR46116:SF39">
    <property type="entry name" value="BACULOVIRAL IAP REPEAT-CONTAINING PROTEIN 6"/>
    <property type="match status" value="1"/>
</dbReference>
<keyword evidence="1" id="KW-0808">Transferase</keyword>
<organism evidence="5 6">
    <name type="scientific">Tuber aestivum</name>
    <name type="common">summer truffle</name>
    <dbReference type="NCBI Taxonomy" id="59557"/>
    <lineage>
        <taxon>Eukaryota</taxon>
        <taxon>Fungi</taxon>
        <taxon>Dikarya</taxon>
        <taxon>Ascomycota</taxon>
        <taxon>Pezizomycotina</taxon>
        <taxon>Pezizomycetes</taxon>
        <taxon>Pezizales</taxon>
        <taxon>Tuberaceae</taxon>
        <taxon>Tuber</taxon>
    </lineage>
</organism>
<dbReference type="EMBL" id="LN890961">
    <property type="protein sequence ID" value="CUS14180.1"/>
    <property type="molecule type" value="Genomic_DNA"/>
</dbReference>
<keyword evidence="6" id="KW-1185">Reference proteome</keyword>
<dbReference type="AlphaFoldDB" id="A0A292Q614"/>
<feature type="compositionally biased region" description="Basic and acidic residues" evidence="3">
    <location>
        <begin position="385"/>
        <end position="399"/>
    </location>
</feature>
<feature type="compositionally biased region" description="Basic and acidic residues" evidence="3">
    <location>
        <begin position="283"/>
        <end position="292"/>
    </location>
</feature>
<dbReference type="Pfam" id="PF00179">
    <property type="entry name" value="UQ_con"/>
    <property type="match status" value="1"/>
</dbReference>
<evidence type="ECO:0000256" key="1">
    <source>
        <dbReference type="ARBA" id="ARBA00022679"/>
    </source>
</evidence>
<feature type="region of interest" description="Disordered" evidence="3">
    <location>
        <begin position="556"/>
        <end position="584"/>
    </location>
</feature>
<feature type="compositionally biased region" description="Low complexity" evidence="3">
    <location>
        <begin position="569"/>
        <end position="580"/>
    </location>
</feature>
<feature type="compositionally biased region" description="Pro residues" evidence="3">
    <location>
        <begin position="488"/>
        <end position="499"/>
    </location>
</feature>
<feature type="region of interest" description="Disordered" evidence="3">
    <location>
        <begin position="372"/>
        <end position="401"/>
    </location>
</feature>
<evidence type="ECO:0000259" key="4">
    <source>
        <dbReference type="PROSITE" id="PS50127"/>
    </source>
</evidence>
<feature type="compositionally biased region" description="Polar residues" evidence="3">
    <location>
        <begin position="46"/>
        <end position="68"/>
    </location>
</feature>
<evidence type="ECO:0000256" key="2">
    <source>
        <dbReference type="ARBA" id="ARBA00022786"/>
    </source>
</evidence>
<feature type="region of interest" description="Disordered" evidence="3">
    <location>
        <begin position="283"/>
        <end position="313"/>
    </location>
</feature>
<feature type="compositionally biased region" description="Basic and acidic residues" evidence="3">
    <location>
        <begin position="205"/>
        <end position="227"/>
    </location>
</feature>
<dbReference type="GO" id="GO:0016740">
    <property type="term" value="F:transferase activity"/>
    <property type="evidence" value="ECO:0007669"/>
    <property type="project" value="UniProtKB-KW"/>
</dbReference>
<dbReference type="Gene3D" id="3.10.110.10">
    <property type="entry name" value="Ubiquitin Conjugating Enzyme"/>
    <property type="match status" value="1"/>
</dbReference>
<dbReference type="Proteomes" id="UP001412239">
    <property type="component" value="Unassembled WGS sequence"/>
</dbReference>
<sequence>MTPKPKRPHSPDEDSLDKPSLPPSSGVTRGSSKARKRSKMDGASASGKNKSLPQVQTDTQNFGAGTSSSHEKNAYKMNSKRASSSFSSGPSSRISSEITSPEDTGNPSEVDVDKLRNWWTTLHPKGRCCSQCNNELHFESVTTDTLRNQLDSMYRIKNAVRNAEKVEKHRKEFEEKSREESISRLAKWGRVRRLATGNGPSTSKTDLEMDKENIEDEEKGKEKEKENGNAQDGKSGKDAKGKGKEREDKPNAKRISQIFGTECCPKCRTYLCIACLKPAQSESDQKWEDRNGAKNPDGNDTSPRTSERSFRDDKRPWCCSDGRLVAILLCLGIVDEEFLGLSASGNSLSSSSIGRGIKGTLRRSLRSLKDKITDGAHPTKAPVSRPERKTRAKGTKDKGTGYGSGTYTASMFGFDTSDSMDWDFPEDESDFDDGPLMFSDLEFPVTDSGIGKLSEKIAAQVAALSGPPTASTKSVGATHNSQAQSEPTPAPKIKPPPGLSTPEGLPLASALPQLPPNLQFQPLPGPSTAEGLSIASTLLQFPSEYPFKPSRGFPVVNGLPLDPPPPYSPSSAASKEPANPGSSQMPMVYPYHGFGLGRGTNPLGNLSYSLPHAPPHPAIKTPIASGHQYHPSFFQNPVKPLANSPSGPSSAQDPLPNSVVEGMPGLPILPGATGPPLSASDMMQHIKTYVAQHPEAAVSPLGYIPAYIPASSDPDHANALFEAVGAPSGFTDDGAGVAHLWPGPPEAFQPRSALKNQALPAHPPLSSKQIMHDKTLYAVIRTLIRLLSDSGTENELQYVMSDVTLSMLRASMLAEKVEELLRNDSIQDISIHSEVYLALVTLLNRLSDSPNLEFLILENRRSKLFTSGIMKITQSKPVIDLLTEIGPKTRGKAAAAVEERKRAEVLMYEDGFSRHSMVQVMSKLSTQAKVFLKCVGKTKGDEFEGTEAAKTLKICVEIVAIGEKFLNLASRNANNKNRSSFVSSTSIEAPPQMRAPPTAPVLDLGYHDGMAFEYIEGVLSTHYWNLQASSLATSPRGRVLHLSREMATMSTSLPQGVFVRVEDGRPDVMKAMIVGPCETPYEGGLYEFDIWAPANYPSGPPMCQFKTTGNGTVHFNPNLYNCGKVCLSILNTWSGASSERWQPGTSTLLQVFVSIQSMILCASPWYNEPGRREGTRKKDAEEFNSRVRVNSVKWAMLDWLRDSSKRNGIWKDVIEAHFKTNQGYLLDLVREWAKKDPRLTNSKANVGSNKWNSYEDASGIAQNYVSALEEEFAKI</sequence>
<accession>A0A292Q614</accession>
<dbReference type="InterPro" id="IPR016135">
    <property type="entry name" value="UBQ-conjugating_enzyme/RWD"/>
</dbReference>
<feature type="region of interest" description="Disordered" evidence="3">
    <location>
        <begin position="464"/>
        <end position="526"/>
    </location>
</feature>
<protein>
    <recommendedName>
        <fullName evidence="4">UBC core domain-containing protein</fullName>
    </recommendedName>
</protein>
<keyword evidence="2" id="KW-0833">Ubl conjugation pathway</keyword>
<feature type="compositionally biased region" description="Low complexity" evidence="3">
    <location>
        <begin position="505"/>
        <end position="522"/>
    </location>
</feature>
<feature type="domain" description="UBC core" evidence="4">
    <location>
        <begin position="1037"/>
        <end position="1196"/>
    </location>
</feature>
<feature type="region of interest" description="Disordered" evidence="3">
    <location>
        <begin position="193"/>
        <end position="252"/>
    </location>
</feature>
<evidence type="ECO:0000313" key="6">
    <source>
        <dbReference type="Proteomes" id="UP001412239"/>
    </source>
</evidence>
<feature type="region of interest" description="Disordered" evidence="3">
    <location>
        <begin position="1"/>
        <end position="109"/>
    </location>
</feature>
<feature type="compositionally biased region" description="Polar residues" evidence="3">
    <location>
        <begin position="468"/>
        <end position="486"/>
    </location>
</feature>
<dbReference type="InterPro" id="IPR000608">
    <property type="entry name" value="UBC"/>
</dbReference>
<dbReference type="SMART" id="SM00212">
    <property type="entry name" value="UBCc"/>
    <property type="match status" value="1"/>
</dbReference>
<dbReference type="GO" id="GO:0005634">
    <property type="term" value="C:nucleus"/>
    <property type="evidence" value="ECO:0007669"/>
    <property type="project" value="TreeGrafter"/>
</dbReference>
<evidence type="ECO:0000313" key="5">
    <source>
        <dbReference type="EMBL" id="CUS14180.1"/>
    </source>
</evidence>
<feature type="compositionally biased region" description="Low complexity" evidence="3">
    <location>
        <begin position="80"/>
        <end position="99"/>
    </location>
</feature>
<gene>
    <name evidence="5" type="ORF">GSTUAT00001693001</name>
</gene>
<dbReference type="GO" id="GO:0004869">
    <property type="term" value="F:cysteine-type endopeptidase inhibitor activity"/>
    <property type="evidence" value="ECO:0007669"/>
    <property type="project" value="TreeGrafter"/>
</dbReference>